<keyword evidence="2" id="KW-1185">Reference proteome</keyword>
<sequence>MNMNYKVSDISKVVPTGYTDKASETSASGLSLGFASGANYAAVVSATSGSTVSYYVATTKSASIKFTLNVAKSDGTTSAISVNGLIDANGYTIQSSTLANLNGSVGAKATSAKILAAAKAQGLGTLTNPSSKITYTLTSTTDTEFGGTAALVYTAAKN</sequence>
<dbReference type="EMBL" id="AYZR01000004">
    <property type="protein sequence ID" value="KRM94520.1"/>
    <property type="molecule type" value="Genomic_DNA"/>
</dbReference>
<accession>A0A0R2CS23</accession>
<comment type="caution">
    <text evidence="1">The sequence shown here is derived from an EMBL/GenBank/DDBJ whole genome shotgun (WGS) entry which is preliminary data.</text>
</comment>
<dbReference type="RefSeq" id="WP_054671990.1">
    <property type="nucleotide sequence ID" value="NZ_AYZR01000004.1"/>
</dbReference>
<dbReference type="PATRIC" id="fig|1423802.4.peg.1496"/>
<gene>
    <name evidence="1" type="ORF">FC56_GL001478</name>
</gene>
<evidence type="ECO:0000313" key="2">
    <source>
        <dbReference type="Proteomes" id="UP000051256"/>
    </source>
</evidence>
<proteinExistence type="predicted"/>
<evidence type="ECO:0000313" key="1">
    <source>
        <dbReference type="EMBL" id="KRM94520.1"/>
    </source>
</evidence>
<protein>
    <submittedName>
        <fullName evidence="1">Uncharacterized protein</fullName>
    </submittedName>
</protein>
<organism evidence="1 2">
    <name type="scientific">Lentilactobacillus senioris DSM 24302 = JCM 17472</name>
    <dbReference type="NCBI Taxonomy" id="1423802"/>
    <lineage>
        <taxon>Bacteria</taxon>
        <taxon>Bacillati</taxon>
        <taxon>Bacillota</taxon>
        <taxon>Bacilli</taxon>
        <taxon>Lactobacillales</taxon>
        <taxon>Lactobacillaceae</taxon>
        <taxon>Lentilactobacillus</taxon>
    </lineage>
</organism>
<dbReference type="AlphaFoldDB" id="A0A0R2CS23"/>
<dbReference type="Proteomes" id="UP000051256">
    <property type="component" value="Unassembled WGS sequence"/>
</dbReference>
<name>A0A0R2CS23_9LACO</name>
<reference evidence="1 2" key="1">
    <citation type="journal article" date="2015" name="Genome Announc.">
        <title>Expanding the biotechnology potential of lactobacilli through comparative genomics of 213 strains and associated genera.</title>
        <authorList>
            <person name="Sun Z."/>
            <person name="Harris H.M."/>
            <person name="McCann A."/>
            <person name="Guo C."/>
            <person name="Argimon S."/>
            <person name="Zhang W."/>
            <person name="Yang X."/>
            <person name="Jeffery I.B."/>
            <person name="Cooney J.C."/>
            <person name="Kagawa T.F."/>
            <person name="Liu W."/>
            <person name="Song Y."/>
            <person name="Salvetti E."/>
            <person name="Wrobel A."/>
            <person name="Rasinkangas P."/>
            <person name="Parkhill J."/>
            <person name="Rea M.C."/>
            <person name="O'Sullivan O."/>
            <person name="Ritari J."/>
            <person name="Douillard F.P."/>
            <person name="Paul Ross R."/>
            <person name="Yang R."/>
            <person name="Briner A.E."/>
            <person name="Felis G.E."/>
            <person name="de Vos W.M."/>
            <person name="Barrangou R."/>
            <person name="Klaenhammer T.R."/>
            <person name="Caufield P.W."/>
            <person name="Cui Y."/>
            <person name="Zhang H."/>
            <person name="O'Toole P.W."/>
        </authorList>
    </citation>
    <scope>NUCLEOTIDE SEQUENCE [LARGE SCALE GENOMIC DNA]</scope>
    <source>
        <strain evidence="1 2">DSM 24302</strain>
    </source>
</reference>